<accession>A0ABW5N7R2</accession>
<dbReference type="SUPFAM" id="SSF47384">
    <property type="entry name" value="Homodimeric domain of signal transducing histidine kinase"/>
    <property type="match status" value="1"/>
</dbReference>
<comment type="catalytic activity">
    <reaction evidence="1">
        <text>ATP + protein L-histidine = ADP + protein N-phospho-L-histidine.</text>
        <dbReference type="EC" id="2.7.13.3"/>
    </reaction>
</comment>
<feature type="transmembrane region" description="Helical" evidence="7">
    <location>
        <begin position="272"/>
        <end position="295"/>
    </location>
</feature>
<evidence type="ECO:0000256" key="1">
    <source>
        <dbReference type="ARBA" id="ARBA00000085"/>
    </source>
</evidence>
<dbReference type="InterPro" id="IPR005467">
    <property type="entry name" value="His_kinase_dom"/>
</dbReference>
<dbReference type="Pfam" id="PF00512">
    <property type="entry name" value="HisKA"/>
    <property type="match status" value="1"/>
</dbReference>
<sequence length="686" mass="78442">MAPRKSLFLPLLILIALLGGVVSCSKEQVLTKEEANWLHTNDSIKIALFPYYPPYQFINDHGDVEGILIEYLEHIEDKLGYTFDKVPYTSWTALMEDVKDQKIEVVLEMQKTKGRMKYLRFTEELFRSPFVLIGRDDIPEGTTLEDLKDKKIIVPDEFSIEDHIRRNYPYLDVTTFPDDLSCLRQIQEGNYDLFIGPKAVVHYLTKANNLDKTKVISQMDHSYAPGIAVNKGNPLLNAIISKASKSISYQEKQEIVDNWLYKIVKPFYKKNIFWVILSVAISSLLISILLINFYLKFKIKQKTKELQHAKEVAEESNHLKTAFINNISHEVRTPMNGIIGFSQFLSDPQLTTAEKEKCIKVISNCSKQLMNIIDDILELSRLETKQVKIMKEETNLSHILMSLFSVFNHKAHQKNIQLLLENKLRNDEDKILIDKAKLIKTLNDLLDNAIKFTEEGTITIFSKVEKEQLIISIQDTGIGVEPGDQEIIFQNFSQVEKEVSKRFGGLGLGLSIAQKNVQLMKGTISFSSKVGEGSIFTITLPHTPLLPGVKQFHAENTHIIDAKPDRHIILIAEDGDINFLLLKTLLTKMKHCNFLIHRAKNGKEAVDICRENDNIHLVLMDIKMPVMDGYDATKMIKRIRPDLPIIAQTAYSTVEDIQRAMEAGCDDFVSKPIDHKILKPIIRKYF</sequence>
<evidence type="ECO:0000256" key="3">
    <source>
        <dbReference type="ARBA" id="ARBA00022553"/>
    </source>
</evidence>
<keyword evidence="4" id="KW-0808">Transferase</keyword>
<feature type="modified residue" description="4-aspartylphosphate" evidence="6">
    <location>
        <position position="621"/>
    </location>
</feature>
<evidence type="ECO:0000259" key="8">
    <source>
        <dbReference type="PROSITE" id="PS50109"/>
    </source>
</evidence>
<dbReference type="SMART" id="SM00448">
    <property type="entry name" value="REC"/>
    <property type="match status" value="1"/>
</dbReference>
<gene>
    <name evidence="10" type="ORF">ACFSTE_05330</name>
</gene>
<evidence type="ECO:0000259" key="9">
    <source>
        <dbReference type="PROSITE" id="PS50110"/>
    </source>
</evidence>
<dbReference type="Pfam" id="PF00497">
    <property type="entry name" value="SBP_bac_3"/>
    <property type="match status" value="1"/>
</dbReference>
<evidence type="ECO:0000256" key="6">
    <source>
        <dbReference type="PROSITE-ProRule" id="PRU00169"/>
    </source>
</evidence>
<feature type="domain" description="Histidine kinase" evidence="8">
    <location>
        <begin position="326"/>
        <end position="544"/>
    </location>
</feature>
<dbReference type="Pfam" id="PF02518">
    <property type="entry name" value="HATPase_c"/>
    <property type="match status" value="1"/>
</dbReference>
<dbReference type="SMART" id="SM00387">
    <property type="entry name" value="HATPase_c"/>
    <property type="match status" value="1"/>
</dbReference>
<dbReference type="CDD" id="cd01007">
    <property type="entry name" value="PBP2_BvgS_HisK_like"/>
    <property type="match status" value="1"/>
</dbReference>
<reference evidence="11" key="1">
    <citation type="journal article" date="2019" name="Int. J. Syst. Evol. Microbiol.">
        <title>The Global Catalogue of Microorganisms (GCM) 10K type strain sequencing project: providing services to taxonomists for standard genome sequencing and annotation.</title>
        <authorList>
            <consortium name="The Broad Institute Genomics Platform"/>
            <consortium name="The Broad Institute Genome Sequencing Center for Infectious Disease"/>
            <person name="Wu L."/>
            <person name="Ma J."/>
        </authorList>
    </citation>
    <scope>NUCLEOTIDE SEQUENCE [LARGE SCALE GENOMIC DNA]</scope>
    <source>
        <strain evidence="11">KCTC 42423</strain>
    </source>
</reference>
<dbReference type="SMART" id="SM00062">
    <property type="entry name" value="PBPb"/>
    <property type="match status" value="1"/>
</dbReference>
<keyword evidence="7" id="KW-1133">Transmembrane helix</keyword>
<dbReference type="PROSITE" id="PS50110">
    <property type="entry name" value="RESPONSE_REGULATORY"/>
    <property type="match status" value="1"/>
</dbReference>
<organism evidence="10 11">
    <name type="scientific">Aquimarina hainanensis</name>
    <dbReference type="NCBI Taxonomy" id="1578017"/>
    <lineage>
        <taxon>Bacteria</taxon>
        <taxon>Pseudomonadati</taxon>
        <taxon>Bacteroidota</taxon>
        <taxon>Flavobacteriia</taxon>
        <taxon>Flavobacteriales</taxon>
        <taxon>Flavobacteriaceae</taxon>
        <taxon>Aquimarina</taxon>
    </lineage>
</organism>
<dbReference type="SUPFAM" id="SSF53850">
    <property type="entry name" value="Periplasmic binding protein-like II"/>
    <property type="match status" value="1"/>
</dbReference>
<keyword evidence="7" id="KW-0812">Transmembrane</keyword>
<dbReference type="InterPro" id="IPR001789">
    <property type="entry name" value="Sig_transdc_resp-reg_receiver"/>
</dbReference>
<comment type="caution">
    <text evidence="10">The sequence shown here is derived from an EMBL/GenBank/DDBJ whole genome shotgun (WGS) entry which is preliminary data.</text>
</comment>
<dbReference type="InterPro" id="IPR003661">
    <property type="entry name" value="HisK_dim/P_dom"/>
</dbReference>
<evidence type="ECO:0000256" key="2">
    <source>
        <dbReference type="ARBA" id="ARBA00012438"/>
    </source>
</evidence>
<dbReference type="InterPro" id="IPR001638">
    <property type="entry name" value="Solute-binding_3/MltF_N"/>
</dbReference>
<dbReference type="Proteomes" id="UP001597459">
    <property type="component" value="Unassembled WGS sequence"/>
</dbReference>
<dbReference type="SUPFAM" id="SSF55874">
    <property type="entry name" value="ATPase domain of HSP90 chaperone/DNA topoisomerase II/histidine kinase"/>
    <property type="match status" value="1"/>
</dbReference>
<dbReference type="PANTHER" id="PTHR43047:SF72">
    <property type="entry name" value="OSMOSENSING HISTIDINE PROTEIN KINASE SLN1"/>
    <property type="match status" value="1"/>
</dbReference>
<dbReference type="PROSITE" id="PS50109">
    <property type="entry name" value="HIS_KIN"/>
    <property type="match status" value="1"/>
</dbReference>
<evidence type="ECO:0000256" key="7">
    <source>
        <dbReference type="SAM" id="Phobius"/>
    </source>
</evidence>
<evidence type="ECO:0000256" key="5">
    <source>
        <dbReference type="ARBA" id="ARBA00022777"/>
    </source>
</evidence>
<dbReference type="Gene3D" id="3.40.50.2300">
    <property type="match status" value="1"/>
</dbReference>
<protein>
    <recommendedName>
        <fullName evidence="2">histidine kinase</fullName>
        <ecNumber evidence="2">2.7.13.3</ecNumber>
    </recommendedName>
</protein>
<dbReference type="PANTHER" id="PTHR43047">
    <property type="entry name" value="TWO-COMPONENT HISTIDINE PROTEIN KINASE"/>
    <property type="match status" value="1"/>
</dbReference>
<dbReference type="EC" id="2.7.13.3" evidence="2"/>
<name>A0ABW5N7R2_9FLAO</name>
<evidence type="ECO:0000313" key="10">
    <source>
        <dbReference type="EMBL" id="MFD2590243.1"/>
    </source>
</evidence>
<dbReference type="CDD" id="cd17546">
    <property type="entry name" value="REC_hyHK_CKI1_RcsC-like"/>
    <property type="match status" value="1"/>
</dbReference>
<dbReference type="Gene3D" id="3.40.190.10">
    <property type="entry name" value="Periplasmic binding protein-like II"/>
    <property type="match status" value="2"/>
</dbReference>
<dbReference type="SUPFAM" id="SSF52172">
    <property type="entry name" value="CheY-like"/>
    <property type="match status" value="1"/>
</dbReference>
<keyword evidence="5" id="KW-0418">Kinase</keyword>
<dbReference type="PROSITE" id="PS51257">
    <property type="entry name" value="PROKAR_LIPOPROTEIN"/>
    <property type="match status" value="1"/>
</dbReference>
<dbReference type="SMART" id="SM00388">
    <property type="entry name" value="HisKA"/>
    <property type="match status" value="1"/>
</dbReference>
<dbReference type="RefSeq" id="WP_378255565.1">
    <property type="nucleotide sequence ID" value="NZ_JBHSJV010000001.1"/>
</dbReference>
<evidence type="ECO:0000313" key="11">
    <source>
        <dbReference type="Proteomes" id="UP001597459"/>
    </source>
</evidence>
<dbReference type="EMBL" id="JBHULX010000003">
    <property type="protein sequence ID" value="MFD2590243.1"/>
    <property type="molecule type" value="Genomic_DNA"/>
</dbReference>
<dbReference type="InterPro" id="IPR011006">
    <property type="entry name" value="CheY-like_superfamily"/>
</dbReference>
<keyword evidence="3 6" id="KW-0597">Phosphoprotein</keyword>
<evidence type="ECO:0000256" key="4">
    <source>
        <dbReference type="ARBA" id="ARBA00022679"/>
    </source>
</evidence>
<dbReference type="CDD" id="cd00082">
    <property type="entry name" value="HisKA"/>
    <property type="match status" value="1"/>
</dbReference>
<keyword evidence="11" id="KW-1185">Reference proteome</keyword>
<dbReference type="PRINTS" id="PR00344">
    <property type="entry name" value="BCTRLSENSOR"/>
</dbReference>
<dbReference type="InterPro" id="IPR036097">
    <property type="entry name" value="HisK_dim/P_sf"/>
</dbReference>
<dbReference type="InterPro" id="IPR036890">
    <property type="entry name" value="HATPase_C_sf"/>
</dbReference>
<dbReference type="Pfam" id="PF00072">
    <property type="entry name" value="Response_reg"/>
    <property type="match status" value="1"/>
</dbReference>
<feature type="domain" description="Response regulatory" evidence="9">
    <location>
        <begin position="568"/>
        <end position="686"/>
    </location>
</feature>
<dbReference type="Gene3D" id="1.10.287.130">
    <property type="match status" value="1"/>
</dbReference>
<proteinExistence type="predicted"/>
<dbReference type="InterPro" id="IPR003594">
    <property type="entry name" value="HATPase_dom"/>
</dbReference>
<dbReference type="Gene3D" id="3.30.565.10">
    <property type="entry name" value="Histidine kinase-like ATPase, C-terminal domain"/>
    <property type="match status" value="1"/>
</dbReference>
<dbReference type="CDD" id="cd16922">
    <property type="entry name" value="HATPase_EvgS-ArcB-TorS-like"/>
    <property type="match status" value="1"/>
</dbReference>
<dbReference type="InterPro" id="IPR004358">
    <property type="entry name" value="Sig_transdc_His_kin-like_C"/>
</dbReference>
<keyword evidence="7" id="KW-0472">Membrane</keyword>